<dbReference type="InterPro" id="IPR014016">
    <property type="entry name" value="UvrD-like_ATP-bd"/>
</dbReference>
<keyword evidence="4 7" id="KW-0347">Helicase</keyword>
<evidence type="ECO:0000256" key="2">
    <source>
        <dbReference type="ARBA" id="ARBA00022763"/>
    </source>
</evidence>
<evidence type="ECO:0000313" key="10">
    <source>
        <dbReference type="Proteomes" id="UP000266677"/>
    </source>
</evidence>
<evidence type="ECO:0000256" key="6">
    <source>
        <dbReference type="ARBA" id="ARBA00023204"/>
    </source>
</evidence>
<evidence type="ECO:0000256" key="4">
    <source>
        <dbReference type="ARBA" id="ARBA00022806"/>
    </source>
</evidence>
<evidence type="ECO:0000256" key="5">
    <source>
        <dbReference type="ARBA" id="ARBA00022840"/>
    </source>
</evidence>
<comment type="caution">
    <text evidence="9">The sequence shown here is derived from an EMBL/GenBank/DDBJ whole genome shotgun (WGS) entry which is preliminary data.</text>
</comment>
<dbReference type="Gene3D" id="3.40.50.300">
    <property type="entry name" value="P-loop containing nucleotide triphosphate hydrolases"/>
    <property type="match status" value="2"/>
</dbReference>
<keyword evidence="2" id="KW-0227">DNA damage</keyword>
<evidence type="ECO:0000256" key="3">
    <source>
        <dbReference type="ARBA" id="ARBA00022801"/>
    </source>
</evidence>
<dbReference type="OrthoDB" id="3196525at2"/>
<dbReference type="InterPro" id="IPR013986">
    <property type="entry name" value="DExx_box_DNA_helicase_dom_sf"/>
</dbReference>
<keyword evidence="5 7" id="KW-0067">ATP-binding</keyword>
<dbReference type="Pfam" id="PF00580">
    <property type="entry name" value="UvrD-helicase"/>
    <property type="match status" value="1"/>
</dbReference>
<dbReference type="GO" id="GO:0000725">
    <property type="term" value="P:recombinational repair"/>
    <property type="evidence" value="ECO:0007669"/>
    <property type="project" value="TreeGrafter"/>
</dbReference>
<dbReference type="Gene3D" id="1.10.10.160">
    <property type="match status" value="1"/>
</dbReference>
<evidence type="ECO:0000313" key="9">
    <source>
        <dbReference type="EMBL" id="RJO75627.1"/>
    </source>
</evidence>
<evidence type="ECO:0000256" key="1">
    <source>
        <dbReference type="ARBA" id="ARBA00022741"/>
    </source>
</evidence>
<dbReference type="GO" id="GO:0005829">
    <property type="term" value="C:cytosol"/>
    <property type="evidence" value="ECO:0007669"/>
    <property type="project" value="TreeGrafter"/>
</dbReference>
<evidence type="ECO:0000259" key="8">
    <source>
        <dbReference type="PROSITE" id="PS51198"/>
    </source>
</evidence>
<evidence type="ECO:0000256" key="7">
    <source>
        <dbReference type="PROSITE-ProRule" id="PRU00560"/>
    </source>
</evidence>
<dbReference type="GO" id="GO:0016787">
    <property type="term" value="F:hydrolase activity"/>
    <property type="evidence" value="ECO:0007669"/>
    <property type="project" value="UniProtKB-UniRule"/>
</dbReference>
<protein>
    <submittedName>
        <fullName evidence="9">ATP-dependent helicase</fullName>
    </submittedName>
</protein>
<dbReference type="Proteomes" id="UP000266677">
    <property type="component" value="Unassembled WGS sequence"/>
</dbReference>
<sequence>MSDIGRERRRRWAEEQLAGLPHLSAPQRRFLSVPLMESGWQLLVHRSGVLRGRPVAFAVGRTGVYALVFTDDIPEIEQLRRIRRYAEETFGGLLLGRRQYVPHMLEVMLLMGKAVRTQAHDPYLAVDETTMRSTLLNGEQKLTPQRARDCVAAVLARDQQYSWISTANAPRAEITSADGLFGVEELREDERTRVLRRPFEEWMTFLDPDQLGYVSVNFNGPARFSGPAGTGKTVVALHRMARFAKNNPGKLLFTSFVKTLPAHHQSGFARIAERHADRAEFIGLHAWAMRFLNRRRVKFDLAEDGQVVTAFARAWSAGRHELSRIPDTDRNYWEDEVKRVIKGRGIDSFDDYEKISRPGRDGVRLSGPRKKLVWDNFYLPYQARLAEKNLDDFNDIVRKAIAELRIRPLVGAEKFGMVVVDEVQDFTLQELRLVLEIAGGGSEAQLLLVGDGQQQVYSGGWKLSDAGIPLAGRGRVLRTNFRNRAAILRYAKRIEAADTVDDLDGGTGFVLRDSDGVLDGGTVIEKSIPRADLDTELVRAITESGMTASNCAVLVNTNHEAAHYQQVLESAGLSALLLEHYNGTQHSAIEVGTVYRAKGLDFAAVFRIAEPIPRGNNPADRDRAELLARQHLVAVTRARDYLWVGLVGD</sequence>
<dbReference type="PANTHER" id="PTHR11070">
    <property type="entry name" value="UVRD / RECB / PCRA DNA HELICASE FAMILY MEMBER"/>
    <property type="match status" value="1"/>
</dbReference>
<reference evidence="9 10" key="1">
    <citation type="submission" date="2018-09" db="EMBL/GenBank/DDBJ databases">
        <title>YIM PH21274 draft genome.</title>
        <authorList>
            <person name="Miao C."/>
        </authorList>
    </citation>
    <scope>NUCLEOTIDE SEQUENCE [LARGE SCALE GENOMIC DNA]</scope>
    <source>
        <strain evidence="9 10">YIM PH 21724</strain>
    </source>
</reference>
<dbReference type="SUPFAM" id="SSF52540">
    <property type="entry name" value="P-loop containing nucleoside triphosphate hydrolases"/>
    <property type="match status" value="1"/>
</dbReference>
<organism evidence="9 10">
    <name type="scientific">Nocardia panacis</name>
    <dbReference type="NCBI Taxonomy" id="2340916"/>
    <lineage>
        <taxon>Bacteria</taxon>
        <taxon>Bacillati</taxon>
        <taxon>Actinomycetota</taxon>
        <taxon>Actinomycetes</taxon>
        <taxon>Mycobacteriales</taxon>
        <taxon>Nocardiaceae</taxon>
        <taxon>Nocardia</taxon>
    </lineage>
</organism>
<accession>A0A3A4L166</accession>
<feature type="binding site" evidence="7">
    <location>
        <begin position="226"/>
        <end position="233"/>
    </location>
    <ligand>
        <name>ATP</name>
        <dbReference type="ChEBI" id="CHEBI:30616"/>
    </ligand>
</feature>
<keyword evidence="6" id="KW-0234">DNA repair</keyword>
<proteinExistence type="predicted"/>
<dbReference type="GO" id="GO:0005524">
    <property type="term" value="F:ATP binding"/>
    <property type="evidence" value="ECO:0007669"/>
    <property type="project" value="UniProtKB-UniRule"/>
</dbReference>
<dbReference type="InterPro" id="IPR027417">
    <property type="entry name" value="P-loop_NTPase"/>
</dbReference>
<dbReference type="GO" id="GO:0003677">
    <property type="term" value="F:DNA binding"/>
    <property type="evidence" value="ECO:0007669"/>
    <property type="project" value="InterPro"/>
</dbReference>
<dbReference type="RefSeq" id="WP_120041196.1">
    <property type="nucleotide sequence ID" value="NZ_QZFU01000018.1"/>
</dbReference>
<dbReference type="PANTHER" id="PTHR11070:SF45">
    <property type="entry name" value="DNA 3'-5' HELICASE"/>
    <property type="match status" value="1"/>
</dbReference>
<dbReference type="PROSITE" id="PS51198">
    <property type="entry name" value="UVRD_HELICASE_ATP_BIND"/>
    <property type="match status" value="1"/>
</dbReference>
<dbReference type="GO" id="GO:0043138">
    <property type="term" value="F:3'-5' DNA helicase activity"/>
    <property type="evidence" value="ECO:0007669"/>
    <property type="project" value="TreeGrafter"/>
</dbReference>
<gene>
    <name evidence="9" type="ORF">D5S18_14475</name>
</gene>
<dbReference type="EMBL" id="QZFU01000018">
    <property type="protein sequence ID" value="RJO75627.1"/>
    <property type="molecule type" value="Genomic_DNA"/>
</dbReference>
<feature type="domain" description="UvrD-like helicase ATP-binding" evidence="8">
    <location>
        <begin position="205"/>
        <end position="495"/>
    </location>
</feature>
<dbReference type="AlphaFoldDB" id="A0A3A4L166"/>
<dbReference type="InterPro" id="IPR000212">
    <property type="entry name" value="DNA_helicase_UvrD/REP"/>
</dbReference>
<name>A0A3A4L166_9NOCA</name>
<keyword evidence="10" id="KW-1185">Reference proteome</keyword>
<keyword evidence="1 7" id="KW-0547">Nucleotide-binding</keyword>
<keyword evidence="3 7" id="KW-0378">Hydrolase</keyword>